<keyword evidence="1" id="KW-0596">Phosphopantetheine</keyword>
<sequence>MDSYFTKVKAMLVALGADEKIITMDSDIMNDLGLSSVDVVDLIYSVETAYDIKIPENSYAELNTVKALIEYIKDNVSPYLMEH</sequence>
<dbReference type="GO" id="GO:0000036">
    <property type="term" value="F:acyl carrier activity"/>
    <property type="evidence" value="ECO:0007669"/>
    <property type="project" value="TreeGrafter"/>
</dbReference>
<reference evidence="4" key="1">
    <citation type="submission" date="2023-07" db="EMBL/GenBank/DDBJ databases">
        <title>Genomic Encyclopedia of Type Strains, Phase IV (KMG-IV): sequencing the most valuable type-strain genomes for metagenomic binning, comparative biology and taxonomic classification.</title>
        <authorList>
            <person name="Goeker M."/>
        </authorList>
    </citation>
    <scope>NUCLEOTIDE SEQUENCE</scope>
    <source>
        <strain evidence="4">DSM 26174</strain>
    </source>
</reference>
<dbReference type="PROSITE" id="PS50075">
    <property type="entry name" value="CARRIER"/>
    <property type="match status" value="1"/>
</dbReference>
<comment type="caution">
    <text evidence="4">The sequence shown here is derived from an EMBL/GenBank/DDBJ whole genome shotgun (WGS) entry which is preliminary data.</text>
</comment>
<evidence type="ECO:0000313" key="4">
    <source>
        <dbReference type="EMBL" id="MDR6237503.1"/>
    </source>
</evidence>
<evidence type="ECO:0000313" key="5">
    <source>
        <dbReference type="Proteomes" id="UP001185092"/>
    </source>
</evidence>
<dbReference type="SUPFAM" id="SSF47336">
    <property type="entry name" value="ACP-like"/>
    <property type="match status" value="1"/>
</dbReference>
<dbReference type="EMBL" id="JAVDQD010000001">
    <property type="protein sequence ID" value="MDR6237503.1"/>
    <property type="molecule type" value="Genomic_DNA"/>
</dbReference>
<keyword evidence="5" id="KW-1185">Reference proteome</keyword>
<dbReference type="InterPro" id="IPR003231">
    <property type="entry name" value="ACP"/>
</dbReference>
<proteinExistence type="predicted"/>
<dbReference type="Pfam" id="PF00550">
    <property type="entry name" value="PP-binding"/>
    <property type="match status" value="1"/>
</dbReference>
<feature type="domain" description="Carrier" evidence="3">
    <location>
        <begin position="1"/>
        <end position="76"/>
    </location>
</feature>
<dbReference type="InterPro" id="IPR009081">
    <property type="entry name" value="PP-bd_ACP"/>
</dbReference>
<dbReference type="PANTHER" id="PTHR20863:SF76">
    <property type="entry name" value="CARRIER DOMAIN-CONTAINING PROTEIN"/>
    <property type="match status" value="1"/>
</dbReference>
<evidence type="ECO:0000256" key="2">
    <source>
        <dbReference type="ARBA" id="ARBA00022553"/>
    </source>
</evidence>
<dbReference type="InterPro" id="IPR036736">
    <property type="entry name" value="ACP-like_sf"/>
</dbReference>
<gene>
    <name evidence="4" type="ORF">HNQ88_000479</name>
</gene>
<evidence type="ECO:0000256" key="1">
    <source>
        <dbReference type="ARBA" id="ARBA00022450"/>
    </source>
</evidence>
<dbReference type="Gene3D" id="1.10.1200.10">
    <property type="entry name" value="ACP-like"/>
    <property type="match status" value="1"/>
</dbReference>
<dbReference type="RefSeq" id="WP_309936967.1">
    <property type="nucleotide sequence ID" value="NZ_AP025305.1"/>
</dbReference>
<keyword evidence="2" id="KW-0597">Phosphoprotein</keyword>
<accession>A0AAE3XK75</accession>
<name>A0AAE3XK75_9BACT</name>
<dbReference type="PANTHER" id="PTHR20863">
    <property type="entry name" value="ACYL CARRIER PROTEIN"/>
    <property type="match status" value="1"/>
</dbReference>
<dbReference type="Proteomes" id="UP001185092">
    <property type="component" value="Unassembled WGS sequence"/>
</dbReference>
<protein>
    <submittedName>
        <fullName evidence="4">Acyl carrier protein</fullName>
    </submittedName>
</protein>
<organism evidence="4 5">
    <name type="scientific">Aureibacter tunicatorum</name>
    <dbReference type="NCBI Taxonomy" id="866807"/>
    <lineage>
        <taxon>Bacteria</taxon>
        <taxon>Pseudomonadati</taxon>
        <taxon>Bacteroidota</taxon>
        <taxon>Cytophagia</taxon>
        <taxon>Cytophagales</taxon>
        <taxon>Persicobacteraceae</taxon>
        <taxon>Aureibacter</taxon>
    </lineage>
</organism>
<dbReference type="AlphaFoldDB" id="A0AAE3XK75"/>
<dbReference type="GO" id="GO:0000035">
    <property type="term" value="F:acyl binding"/>
    <property type="evidence" value="ECO:0007669"/>
    <property type="project" value="TreeGrafter"/>
</dbReference>
<evidence type="ECO:0000259" key="3">
    <source>
        <dbReference type="PROSITE" id="PS50075"/>
    </source>
</evidence>